<sequence>MALWKRLVGLKTPHEEWYQPHGYHGESDGEAVEFTYLGTAGFILKSPSRTLVLDPYVSRPNLRETLTQTLIPNAPLIRRLIPHADDVLVGHAHYDHILDAPELCAQTGARLIGSRAVAMVGRAAGLPEAQIVETSGHEEIPSGTWTIQGLPSIHGRVFGRIPIPGDITEPPPWPPRMRDLKHGLVLNWVVNTGSLRIMHIDSADFIPKQLKGIQVDVLCLCAIGRQYRPNYVKEVIALVKPRWIVPCHWDSMMTPIDAEPDLIPGVDLPGFIDEIREAGVEPLLTPILGKQTFK</sequence>
<evidence type="ECO:0000313" key="2">
    <source>
        <dbReference type="Proteomes" id="UP000253940"/>
    </source>
</evidence>
<dbReference type="GO" id="GO:0016787">
    <property type="term" value="F:hydrolase activity"/>
    <property type="evidence" value="ECO:0007669"/>
    <property type="project" value="UniProtKB-KW"/>
</dbReference>
<dbReference type="PANTHER" id="PTHR43546">
    <property type="entry name" value="UPF0173 METAL-DEPENDENT HYDROLASE MJ1163-RELATED"/>
    <property type="match status" value="1"/>
</dbReference>
<dbReference type="PANTHER" id="PTHR43546:SF3">
    <property type="entry name" value="UPF0173 METAL-DEPENDENT HYDROLASE MJ1163"/>
    <property type="match status" value="1"/>
</dbReference>
<dbReference type="OrthoDB" id="9789133at2"/>
<dbReference type="RefSeq" id="WP_114898157.1">
    <property type="nucleotide sequence ID" value="NZ_CP031222.1"/>
</dbReference>
<accession>A0A345P438</accession>
<evidence type="ECO:0000313" key="1">
    <source>
        <dbReference type="EMBL" id="AXI02047.1"/>
    </source>
</evidence>
<protein>
    <submittedName>
        <fullName evidence="1">MBL fold metallo-hydrolase</fullName>
    </submittedName>
</protein>
<dbReference type="SUPFAM" id="SSF56281">
    <property type="entry name" value="Metallo-hydrolase/oxidoreductase"/>
    <property type="match status" value="1"/>
</dbReference>
<name>A0A345P438_9GAMM</name>
<dbReference type="Gene3D" id="3.60.15.10">
    <property type="entry name" value="Ribonuclease Z/Hydroxyacylglutathione hydrolase-like"/>
    <property type="match status" value="1"/>
</dbReference>
<dbReference type="AlphaFoldDB" id="A0A345P438"/>
<dbReference type="InterPro" id="IPR036866">
    <property type="entry name" value="RibonucZ/Hydroxyglut_hydro"/>
</dbReference>
<organism evidence="1 2">
    <name type="scientific">Aquirhabdus parva</name>
    <dbReference type="NCBI Taxonomy" id="2283318"/>
    <lineage>
        <taxon>Bacteria</taxon>
        <taxon>Pseudomonadati</taxon>
        <taxon>Pseudomonadota</taxon>
        <taxon>Gammaproteobacteria</taxon>
        <taxon>Moraxellales</taxon>
        <taxon>Moraxellaceae</taxon>
        <taxon>Aquirhabdus</taxon>
    </lineage>
</organism>
<keyword evidence="1" id="KW-0378">Hydrolase</keyword>
<keyword evidence="2" id="KW-1185">Reference proteome</keyword>
<dbReference type="EMBL" id="CP031222">
    <property type="protein sequence ID" value="AXI02047.1"/>
    <property type="molecule type" value="Genomic_DNA"/>
</dbReference>
<dbReference type="Pfam" id="PF13483">
    <property type="entry name" value="Lactamase_B_3"/>
    <property type="match status" value="1"/>
</dbReference>
<dbReference type="Proteomes" id="UP000253940">
    <property type="component" value="Chromosome"/>
</dbReference>
<dbReference type="InterPro" id="IPR050114">
    <property type="entry name" value="UPF0173_UPF0282_UlaG_hydrolase"/>
</dbReference>
<dbReference type="KEGG" id="mbah:HYN46_03735"/>
<proteinExistence type="predicted"/>
<gene>
    <name evidence="1" type="ORF">HYN46_03735</name>
</gene>
<reference evidence="1 2" key="1">
    <citation type="submission" date="2018-07" db="EMBL/GenBank/DDBJ databases">
        <title>Genome sequencing of Moraxellaceae gen. HYN0046.</title>
        <authorList>
            <person name="Kim M."/>
            <person name="Yi H."/>
        </authorList>
    </citation>
    <scope>NUCLEOTIDE SEQUENCE [LARGE SCALE GENOMIC DNA]</scope>
    <source>
        <strain evidence="1 2">HYN0046</strain>
    </source>
</reference>